<proteinExistence type="predicted"/>
<evidence type="ECO:0000313" key="3">
    <source>
        <dbReference type="Proteomes" id="UP000037035"/>
    </source>
</evidence>
<dbReference type="VEuPathDB" id="FungiDB:VP01_5366g2"/>
<gene>
    <name evidence="2" type="ORF">VP01_5366g2</name>
</gene>
<organism evidence="2 3">
    <name type="scientific">Puccinia sorghi</name>
    <dbReference type="NCBI Taxonomy" id="27349"/>
    <lineage>
        <taxon>Eukaryota</taxon>
        <taxon>Fungi</taxon>
        <taxon>Dikarya</taxon>
        <taxon>Basidiomycota</taxon>
        <taxon>Pucciniomycotina</taxon>
        <taxon>Pucciniomycetes</taxon>
        <taxon>Pucciniales</taxon>
        <taxon>Pucciniaceae</taxon>
        <taxon>Puccinia</taxon>
    </lineage>
</organism>
<reference evidence="2 3" key="1">
    <citation type="submission" date="2015-08" db="EMBL/GenBank/DDBJ databases">
        <title>Next Generation Sequencing and Analysis of the Genome of Puccinia sorghi L Schw, the Causal Agent of Maize Common Rust.</title>
        <authorList>
            <person name="Rochi L."/>
            <person name="Burguener G."/>
            <person name="Darino M."/>
            <person name="Turjanski A."/>
            <person name="Kreff E."/>
            <person name="Dieguez M.J."/>
            <person name="Sacco F."/>
        </authorList>
    </citation>
    <scope>NUCLEOTIDE SEQUENCE [LARGE SCALE GENOMIC DNA]</scope>
    <source>
        <strain evidence="2 3">RO10H11247</strain>
    </source>
</reference>
<dbReference type="AlphaFoldDB" id="A0A0L6UKS1"/>
<dbReference type="OrthoDB" id="2504051at2759"/>
<dbReference type="EMBL" id="LAVV01010571">
    <property type="protein sequence ID" value="KNZ48852.1"/>
    <property type="molecule type" value="Genomic_DNA"/>
</dbReference>
<protein>
    <submittedName>
        <fullName evidence="2">Uncharacterized protein</fullName>
    </submittedName>
</protein>
<evidence type="ECO:0000256" key="1">
    <source>
        <dbReference type="SAM" id="MobiDB-lite"/>
    </source>
</evidence>
<feature type="region of interest" description="Disordered" evidence="1">
    <location>
        <begin position="77"/>
        <end position="101"/>
    </location>
</feature>
<evidence type="ECO:0000313" key="2">
    <source>
        <dbReference type="EMBL" id="KNZ48852.1"/>
    </source>
</evidence>
<name>A0A0L6UKS1_9BASI</name>
<feature type="compositionally biased region" description="Polar residues" evidence="1">
    <location>
        <begin position="77"/>
        <end position="89"/>
    </location>
</feature>
<dbReference type="Proteomes" id="UP000037035">
    <property type="component" value="Unassembled WGS sequence"/>
</dbReference>
<sequence>MVKYEQNTLFNLLLTNIKRDLGQAVVEVERDITTASKIRLALLRMITAHHYLHRPLGETASQWEMIDDQLVQLRSFSSHQEQANSTREPVTSFGCQGRRDA</sequence>
<accession>A0A0L6UKS1</accession>
<comment type="caution">
    <text evidence="2">The sequence shown here is derived from an EMBL/GenBank/DDBJ whole genome shotgun (WGS) entry which is preliminary data.</text>
</comment>
<keyword evidence="3" id="KW-1185">Reference proteome</keyword>